<dbReference type="OrthoDB" id="9813640at2"/>
<dbReference type="EMBL" id="JXQV01000012">
    <property type="protein sequence ID" value="KIQ01881.1"/>
    <property type="molecule type" value="Genomic_DNA"/>
</dbReference>
<protein>
    <submittedName>
        <fullName evidence="2">Cobalt transporter</fullName>
    </submittedName>
</protein>
<evidence type="ECO:0000256" key="1">
    <source>
        <dbReference type="SAM" id="Phobius"/>
    </source>
</evidence>
<name>A0A0D0K155_AGRTU</name>
<feature type="transmembrane region" description="Helical" evidence="1">
    <location>
        <begin position="170"/>
        <end position="187"/>
    </location>
</feature>
<dbReference type="Proteomes" id="UP000035017">
    <property type="component" value="Unassembled WGS sequence"/>
</dbReference>
<feature type="transmembrane region" description="Helical" evidence="1">
    <location>
        <begin position="148"/>
        <end position="165"/>
    </location>
</feature>
<sequence>MPFFRNIVFTAVLVGLIAGLAVSAMQAIGTTPLILQAETFESGGAEVAHAHTHEAGAPADHHHDPEAWAPADGFERNAYTIAANVLTAIGYALVLTALISLRNSAGGWREGLLWGLAGFAAVMLAPAIGLPPELPGSPAAELGARQMWWVATAAATAGGLALLAFKRAEPWAVILALVLIVAPHIIGAPLPPEGEHALAPLPLERRFVVLATVTSFVFWIILGTLSGHLLKRVDVAR</sequence>
<evidence type="ECO:0000313" key="2">
    <source>
        <dbReference type="EMBL" id="KIQ01881.1"/>
    </source>
</evidence>
<keyword evidence="1" id="KW-0812">Transmembrane</keyword>
<keyword evidence="1" id="KW-0472">Membrane</keyword>
<organism evidence="2 3">
    <name type="scientific">Agrobacterium tumefaciens</name>
    <dbReference type="NCBI Taxonomy" id="358"/>
    <lineage>
        <taxon>Bacteria</taxon>
        <taxon>Pseudomonadati</taxon>
        <taxon>Pseudomonadota</taxon>
        <taxon>Alphaproteobacteria</taxon>
        <taxon>Hyphomicrobiales</taxon>
        <taxon>Rhizobiaceae</taxon>
        <taxon>Rhizobium/Agrobacterium group</taxon>
        <taxon>Agrobacterium</taxon>
        <taxon>Agrobacterium tumefaciens complex</taxon>
    </lineage>
</organism>
<gene>
    <name evidence="2" type="ORF">RU07_14135</name>
</gene>
<dbReference type="AlphaFoldDB" id="A0A0D0K155"/>
<evidence type="ECO:0000313" key="3">
    <source>
        <dbReference type="Proteomes" id="UP000035017"/>
    </source>
</evidence>
<keyword evidence="1" id="KW-1133">Transmembrane helix</keyword>
<reference evidence="2 3" key="1">
    <citation type="submission" date="2014-12" db="EMBL/GenBank/DDBJ databases">
        <title>16Stimator: statistical estimation of ribosomal gene copy numbers from draft genome assemblies.</title>
        <authorList>
            <person name="Perisin M.A."/>
            <person name="Vetter M."/>
            <person name="Gilbert J.A."/>
            <person name="Bergelson J."/>
        </authorList>
    </citation>
    <scope>NUCLEOTIDE SEQUENCE [LARGE SCALE GENOMIC DNA]</scope>
    <source>
        <strain evidence="2 3">MEJ076</strain>
    </source>
</reference>
<accession>A0A0D0K155</accession>
<feature type="transmembrane region" description="Helical" evidence="1">
    <location>
        <begin position="78"/>
        <end position="99"/>
    </location>
</feature>
<dbReference type="Pfam" id="PF09490">
    <property type="entry name" value="CbtA"/>
    <property type="match status" value="1"/>
</dbReference>
<feature type="transmembrane region" description="Helical" evidence="1">
    <location>
        <begin position="207"/>
        <end position="230"/>
    </location>
</feature>
<proteinExistence type="predicted"/>
<dbReference type="NCBIfam" id="TIGR02458">
    <property type="entry name" value="CbtA"/>
    <property type="match status" value="1"/>
</dbReference>
<dbReference type="InterPro" id="IPR012666">
    <property type="entry name" value="CbtA_put"/>
</dbReference>
<comment type="caution">
    <text evidence="2">The sequence shown here is derived from an EMBL/GenBank/DDBJ whole genome shotgun (WGS) entry which is preliminary data.</text>
</comment>
<feature type="transmembrane region" description="Helical" evidence="1">
    <location>
        <begin position="111"/>
        <end position="128"/>
    </location>
</feature>